<dbReference type="PIRSF" id="PIRSF001365">
    <property type="entry name" value="DHDPS"/>
    <property type="match status" value="1"/>
</dbReference>
<dbReference type="PROSITE" id="PS00666">
    <property type="entry name" value="DHDPS_2"/>
    <property type="match status" value="1"/>
</dbReference>
<dbReference type="PRINTS" id="PR00146">
    <property type="entry name" value="DHPICSNTHASE"/>
</dbReference>
<feature type="active site" description="Schiff-base intermediate with substrate" evidence="5">
    <location>
        <position position="169"/>
    </location>
</feature>
<protein>
    <submittedName>
        <fullName evidence="7">4-hydroxy-tetrahydrodipicolinate synthase</fullName>
    </submittedName>
</protein>
<feature type="active site" description="Proton donor/acceptor" evidence="5">
    <location>
        <position position="140"/>
    </location>
</feature>
<dbReference type="Pfam" id="PF00701">
    <property type="entry name" value="DHDPS"/>
    <property type="match status" value="1"/>
</dbReference>
<dbReference type="InterPro" id="IPR013785">
    <property type="entry name" value="Aldolase_TIM"/>
</dbReference>
<evidence type="ECO:0000313" key="8">
    <source>
        <dbReference type="Proteomes" id="UP001163687"/>
    </source>
</evidence>
<keyword evidence="8" id="KW-1185">Reference proteome</keyword>
<evidence type="ECO:0000256" key="2">
    <source>
        <dbReference type="ARBA" id="ARBA00023239"/>
    </source>
</evidence>
<gene>
    <name evidence="7" type="ORF">caldi_02750</name>
</gene>
<feature type="binding site" evidence="6">
    <location>
        <position position="50"/>
    </location>
    <ligand>
        <name>pyruvate</name>
        <dbReference type="ChEBI" id="CHEBI:15361"/>
    </ligand>
</feature>
<organism evidence="7 8">
    <name type="scientific">Caldinitratiruptor microaerophilus</name>
    <dbReference type="NCBI Taxonomy" id="671077"/>
    <lineage>
        <taxon>Bacteria</taxon>
        <taxon>Bacillati</taxon>
        <taxon>Bacillota</taxon>
        <taxon>Clostridia</taxon>
        <taxon>Eubacteriales</taxon>
        <taxon>Symbiobacteriaceae</taxon>
        <taxon>Caldinitratiruptor</taxon>
    </lineage>
</organism>
<dbReference type="SMART" id="SM01130">
    <property type="entry name" value="DHDPS"/>
    <property type="match status" value="1"/>
</dbReference>
<dbReference type="SUPFAM" id="SSF51569">
    <property type="entry name" value="Aldolase"/>
    <property type="match status" value="1"/>
</dbReference>
<feature type="binding site" evidence="6">
    <location>
        <position position="209"/>
    </location>
    <ligand>
        <name>pyruvate</name>
        <dbReference type="ChEBI" id="CHEBI:15361"/>
    </ligand>
</feature>
<keyword evidence="2 4" id="KW-0456">Lyase</keyword>
<evidence type="ECO:0000256" key="4">
    <source>
        <dbReference type="PIRNR" id="PIRNR001365"/>
    </source>
</evidence>
<evidence type="ECO:0000256" key="1">
    <source>
        <dbReference type="ARBA" id="ARBA00007592"/>
    </source>
</evidence>
<name>A0AA35CKV9_9FIRM</name>
<dbReference type="RefSeq" id="WP_264843303.1">
    <property type="nucleotide sequence ID" value="NZ_AP025628.1"/>
</dbReference>
<dbReference type="PANTHER" id="PTHR12128:SF66">
    <property type="entry name" value="4-HYDROXY-2-OXOGLUTARATE ALDOLASE, MITOCHONDRIAL"/>
    <property type="match status" value="1"/>
</dbReference>
<dbReference type="KEGG" id="cmic:caldi_02750"/>
<sequence length="297" mass="33180">MWKRMVIRGIGVVVATPLRPDGSINEQEYRRLLRWLIQSGVGYVQPSAATGQVMQTTDEEYMRLLEIAVEECKGTGTLVTAYPGRADTAHTIRLTQYAQKVGADAYFLVQPLFSRPDAEGLYAHYKAVIQSAPGFPVVLYNNPDRTCVQLPLEVIERLTDEFEEVVGLKQADPNQLIESCRRLMHKIPVWSRGEFDLLTVLALGAPGSISFSGNIIAPQLVQIVRLWEDGKISEARQLFYKMLPVIQACHWGPIPSTIKYMMRRTGWDVGLPRLPILDVSEAMARKLDAALAEAGVI</sequence>
<proteinExistence type="inferred from homology"/>
<dbReference type="PANTHER" id="PTHR12128">
    <property type="entry name" value="DIHYDRODIPICOLINATE SYNTHASE"/>
    <property type="match status" value="1"/>
</dbReference>
<dbReference type="Gene3D" id="3.20.20.70">
    <property type="entry name" value="Aldolase class I"/>
    <property type="match status" value="1"/>
</dbReference>
<evidence type="ECO:0000313" key="7">
    <source>
        <dbReference type="EMBL" id="BDG59185.1"/>
    </source>
</evidence>
<dbReference type="InterPro" id="IPR020625">
    <property type="entry name" value="Schiff_base-form_aldolases_AS"/>
</dbReference>
<comment type="similarity">
    <text evidence="1 4">Belongs to the DapA family.</text>
</comment>
<evidence type="ECO:0000256" key="3">
    <source>
        <dbReference type="ARBA" id="ARBA00023270"/>
    </source>
</evidence>
<reference evidence="7" key="1">
    <citation type="submission" date="2022-03" db="EMBL/GenBank/DDBJ databases">
        <title>Complete genome sequence of Caldinitratiruptor microaerophilus.</title>
        <authorList>
            <person name="Mukaiyama R."/>
            <person name="Nishiyama T."/>
            <person name="Ueda K."/>
        </authorList>
    </citation>
    <scope>NUCLEOTIDE SEQUENCE</scope>
    <source>
        <strain evidence="7">JCM 16183</strain>
    </source>
</reference>
<evidence type="ECO:0000256" key="6">
    <source>
        <dbReference type="PIRSR" id="PIRSR001365-2"/>
    </source>
</evidence>
<evidence type="ECO:0000256" key="5">
    <source>
        <dbReference type="PIRSR" id="PIRSR001365-1"/>
    </source>
</evidence>
<dbReference type="InterPro" id="IPR002220">
    <property type="entry name" value="DapA-like"/>
</dbReference>
<dbReference type="AlphaFoldDB" id="A0AA35CKV9"/>
<dbReference type="GO" id="GO:0044281">
    <property type="term" value="P:small molecule metabolic process"/>
    <property type="evidence" value="ECO:0007669"/>
    <property type="project" value="UniProtKB-ARBA"/>
</dbReference>
<dbReference type="EMBL" id="AP025628">
    <property type="protein sequence ID" value="BDG59185.1"/>
    <property type="molecule type" value="Genomic_DNA"/>
</dbReference>
<keyword evidence="3" id="KW-0704">Schiff base</keyword>
<accession>A0AA35CKV9</accession>
<dbReference type="GO" id="GO:0008840">
    <property type="term" value="F:4-hydroxy-tetrahydrodipicolinate synthase activity"/>
    <property type="evidence" value="ECO:0007669"/>
    <property type="project" value="TreeGrafter"/>
</dbReference>
<dbReference type="Proteomes" id="UP001163687">
    <property type="component" value="Chromosome"/>
</dbReference>